<dbReference type="InterPro" id="IPR045864">
    <property type="entry name" value="aa-tRNA-synth_II/BPL/LPL"/>
</dbReference>
<evidence type="ECO:0000256" key="14">
    <source>
        <dbReference type="SAM" id="Coils"/>
    </source>
</evidence>
<dbReference type="InterPro" id="IPR002317">
    <property type="entry name" value="Ser-tRNA-ligase_type_1"/>
</dbReference>
<evidence type="ECO:0000256" key="3">
    <source>
        <dbReference type="ARBA" id="ARBA00010728"/>
    </source>
</evidence>
<dbReference type="SMART" id="SM00451">
    <property type="entry name" value="ZnF_U1"/>
    <property type="match status" value="1"/>
</dbReference>
<dbReference type="Pfam" id="PF12171">
    <property type="entry name" value="zf-C2H2_jaz"/>
    <property type="match status" value="1"/>
</dbReference>
<evidence type="ECO:0000256" key="1">
    <source>
        <dbReference type="ARBA" id="ARBA00004123"/>
    </source>
</evidence>
<keyword evidence="14" id="KW-0175">Coiled coil</keyword>
<evidence type="ECO:0000256" key="6">
    <source>
        <dbReference type="ARBA" id="ARBA00022723"/>
    </source>
</evidence>
<dbReference type="PANTHER" id="PTHR11778">
    <property type="entry name" value="SERYL-TRNA SYNTHETASE"/>
    <property type="match status" value="1"/>
</dbReference>
<comment type="similarity">
    <text evidence="3">Belongs to the class-II aminoacyl-tRNA synthetase family. Type-1 seryl-tRNA synthetase subfamily.</text>
</comment>
<dbReference type="Gene3D" id="3.30.930.10">
    <property type="entry name" value="Bira Bifunctional Protein, Domain 2"/>
    <property type="match status" value="1"/>
</dbReference>
<dbReference type="Gene3D" id="1.10.287.40">
    <property type="entry name" value="Serine-tRNA synthetase, tRNA binding domain"/>
    <property type="match status" value="1"/>
</dbReference>
<feature type="coiled-coil region" evidence="14">
    <location>
        <begin position="235"/>
        <end position="295"/>
    </location>
</feature>
<evidence type="ECO:0000256" key="12">
    <source>
        <dbReference type="ARBA" id="ARBA00065398"/>
    </source>
</evidence>
<dbReference type="Gene3D" id="3.30.160.60">
    <property type="entry name" value="Classic Zinc Finger"/>
    <property type="match status" value="1"/>
</dbReference>
<dbReference type="InterPro" id="IPR042103">
    <property type="entry name" value="SerRS_1_N_sf"/>
</dbReference>
<evidence type="ECO:0000256" key="10">
    <source>
        <dbReference type="ARBA" id="ARBA00038064"/>
    </source>
</evidence>
<dbReference type="GO" id="GO:0043021">
    <property type="term" value="F:ribonucleoprotein complex binding"/>
    <property type="evidence" value="ECO:0007669"/>
    <property type="project" value="UniProtKB-ARBA"/>
</dbReference>
<reference evidence="17" key="1">
    <citation type="journal article" date="2020" name="G3 (Bethesda)">
        <title>High-Quality Assemblies for Three Invasive Social Wasps from the &lt;i&gt;Vespula&lt;/i&gt; Genus.</title>
        <authorList>
            <person name="Harrop T.W.R."/>
            <person name="Guhlin J."/>
            <person name="McLaughlin G.M."/>
            <person name="Permina E."/>
            <person name="Stockwell P."/>
            <person name="Gilligan J."/>
            <person name="Le Lec M.F."/>
            <person name="Gruber M.A.M."/>
            <person name="Quinn O."/>
            <person name="Lovegrove M."/>
            <person name="Duncan E.J."/>
            <person name="Remnant E.J."/>
            <person name="Van Eeckhoven J."/>
            <person name="Graham B."/>
            <person name="Knapp R.A."/>
            <person name="Langford K.W."/>
            <person name="Kronenberg Z."/>
            <person name="Press M.O."/>
            <person name="Eacker S.M."/>
            <person name="Wilson-Rankin E.E."/>
            <person name="Purcell J."/>
            <person name="Lester P.J."/>
            <person name="Dearden P.K."/>
        </authorList>
    </citation>
    <scope>NUCLEOTIDE SEQUENCE</scope>
    <source>
        <strain evidence="17">Volc-1</strain>
    </source>
</reference>
<keyword evidence="5" id="KW-0690">Ribosome biogenesis</keyword>
<dbReference type="AlphaFoldDB" id="A0A834P7H8"/>
<dbReference type="GO" id="GO:0005634">
    <property type="term" value="C:nucleus"/>
    <property type="evidence" value="ECO:0007669"/>
    <property type="project" value="UniProtKB-SubCell"/>
</dbReference>
<evidence type="ECO:0000256" key="11">
    <source>
        <dbReference type="ARBA" id="ARBA00057732"/>
    </source>
</evidence>
<organism evidence="17 18">
    <name type="scientific">Vespula pensylvanica</name>
    <name type="common">Western yellow jacket</name>
    <name type="synonym">Wasp</name>
    <dbReference type="NCBI Taxonomy" id="30213"/>
    <lineage>
        <taxon>Eukaryota</taxon>
        <taxon>Metazoa</taxon>
        <taxon>Ecdysozoa</taxon>
        <taxon>Arthropoda</taxon>
        <taxon>Hexapoda</taxon>
        <taxon>Insecta</taxon>
        <taxon>Pterygota</taxon>
        <taxon>Neoptera</taxon>
        <taxon>Endopterygota</taxon>
        <taxon>Hymenoptera</taxon>
        <taxon>Apocrita</taxon>
        <taxon>Aculeata</taxon>
        <taxon>Vespoidea</taxon>
        <taxon>Vespidae</taxon>
        <taxon>Vespinae</taxon>
        <taxon>Vespula</taxon>
    </lineage>
</organism>
<feature type="compositionally biased region" description="Acidic residues" evidence="15">
    <location>
        <begin position="25"/>
        <end position="41"/>
    </location>
</feature>
<dbReference type="InterPro" id="IPR036236">
    <property type="entry name" value="Znf_C2H2_sf"/>
</dbReference>
<feature type="domain" description="C2H2-type" evidence="16">
    <location>
        <begin position="130"/>
        <end position="152"/>
    </location>
</feature>
<feature type="region of interest" description="Disordered" evidence="15">
    <location>
        <begin position="68"/>
        <end position="102"/>
    </location>
</feature>
<comment type="subunit">
    <text evidence="12">Associates with pre-60S ribosomal particles; released from the pre-60S particle very early in the cytoplasm.</text>
</comment>
<protein>
    <recommendedName>
        <fullName evidence="13">Zinc finger protein 593 homolog</fullName>
    </recommendedName>
</protein>
<dbReference type="GO" id="GO:0042254">
    <property type="term" value="P:ribosome biogenesis"/>
    <property type="evidence" value="ECO:0007669"/>
    <property type="project" value="UniProtKB-KW"/>
</dbReference>
<evidence type="ECO:0000256" key="8">
    <source>
        <dbReference type="ARBA" id="ARBA00022833"/>
    </source>
</evidence>
<comment type="caution">
    <text evidence="17">The sequence shown here is derived from an EMBL/GenBank/DDBJ whole genome shotgun (WGS) entry which is preliminary data.</text>
</comment>
<evidence type="ECO:0000256" key="5">
    <source>
        <dbReference type="ARBA" id="ARBA00022517"/>
    </source>
</evidence>
<sequence length="654" mass="74509">MIGSNDDAVDEDEDSGSGTTRTTTDDNDDDDDDDDDDDNDNDTAKMIVVLATLMMTITIAAMPRRRYDTTTPRHHDDDDDDDDDDGDGGDGGDDDDDDDDIDEDLKEENVKRLLHQEVDLDKPGAAQHYCVHCARYFINQTALHSHFTTKVHKRRLKALELVPYSIEESERAAGKGSYIEPQKRKIETLTVDSNADTISQSKKYASVLYVSGRNANKSFAFLSPYLDFDERFDDIDKLQRELKLRKLNMDAIEMKKAWDFYKTIEANNVALEIRKKEVSSEIISLQENKEKTSEDEQRLANLFLQAKIIRQDIKAVKKLQWDLDESIIEKLLKLPNKLHERTPPETSVILQNVGKLCILPENNRKSHIEIGKLLNLLEYKDPMTYYLLNDAALFEYGLLNLAGKILTDNNLIRITGSDFCRSILVEGSGLNHEDPIETFTLENNNESNRNLLNHMHLVGGASLASMLGIHAKQLIMPQYFPIKYYSVGRQYTPIPKETTLSGLFTVSQASAIHIFLMINGTECTGCTTELEKMLEIICEFYSNITDHYRVVMRSAPELQTCEQMRISFELWSSFSEQYIEVGHISIYGKYFSKRLLIGYETPEGKKFPSIISGTMLSVPRILGCLLEENPDKFVIPSKIVEQMPIYHTIDTELN</sequence>
<comment type="function">
    <text evidence="11">Involved in pre-60S ribosomal particles maturation by promoting the nuclear export of the 60S ribosome.</text>
</comment>
<feature type="compositionally biased region" description="Acidic residues" evidence="15">
    <location>
        <begin position="77"/>
        <end position="102"/>
    </location>
</feature>
<evidence type="ECO:0000313" key="18">
    <source>
        <dbReference type="Proteomes" id="UP000600918"/>
    </source>
</evidence>
<evidence type="ECO:0000256" key="2">
    <source>
        <dbReference type="ARBA" id="ARBA00004496"/>
    </source>
</evidence>
<comment type="subcellular location">
    <subcellularLocation>
        <location evidence="2">Cytoplasm</location>
    </subcellularLocation>
    <subcellularLocation>
        <location evidence="1">Nucleus</location>
    </subcellularLocation>
</comment>
<name>A0A834P7H8_VESPE</name>
<dbReference type="GO" id="GO:0008270">
    <property type="term" value="F:zinc ion binding"/>
    <property type="evidence" value="ECO:0007669"/>
    <property type="project" value="UniProtKB-KW"/>
</dbReference>
<dbReference type="GO" id="GO:0006434">
    <property type="term" value="P:seryl-tRNA aminoacylation"/>
    <property type="evidence" value="ECO:0007669"/>
    <property type="project" value="InterPro"/>
</dbReference>
<keyword evidence="9" id="KW-0539">Nucleus</keyword>
<evidence type="ECO:0000256" key="13">
    <source>
        <dbReference type="ARBA" id="ARBA00068297"/>
    </source>
</evidence>
<dbReference type="Proteomes" id="UP000600918">
    <property type="component" value="Unassembled WGS sequence"/>
</dbReference>
<dbReference type="PROSITE" id="PS00028">
    <property type="entry name" value="ZINC_FINGER_C2H2_1"/>
    <property type="match status" value="1"/>
</dbReference>
<keyword evidence="6" id="KW-0479">Metal-binding</keyword>
<dbReference type="GO" id="GO:0005524">
    <property type="term" value="F:ATP binding"/>
    <property type="evidence" value="ECO:0007669"/>
    <property type="project" value="InterPro"/>
</dbReference>
<dbReference type="Pfam" id="PF00587">
    <property type="entry name" value="tRNA-synt_2b"/>
    <property type="match status" value="1"/>
</dbReference>
<evidence type="ECO:0000256" key="4">
    <source>
        <dbReference type="ARBA" id="ARBA00022490"/>
    </source>
</evidence>
<keyword evidence="8" id="KW-0862">Zinc</keyword>
<evidence type="ECO:0000256" key="15">
    <source>
        <dbReference type="SAM" id="MobiDB-lite"/>
    </source>
</evidence>
<evidence type="ECO:0000256" key="9">
    <source>
        <dbReference type="ARBA" id="ARBA00023242"/>
    </source>
</evidence>
<dbReference type="GO" id="GO:0005737">
    <property type="term" value="C:cytoplasm"/>
    <property type="evidence" value="ECO:0007669"/>
    <property type="project" value="UniProtKB-SubCell"/>
</dbReference>
<evidence type="ECO:0000259" key="16">
    <source>
        <dbReference type="PROSITE" id="PS00028"/>
    </source>
</evidence>
<dbReference type="GO" id="GO:0004828">
    <property type="term" value="F:serine-tRNA ligase activity"/>
    <property type="evidence" value="ECO:0007669"/>
    <property type="project" value="InterPro"/>
</dbReference>
<proteinExistence type="inferred from homology"/>
<comment type="similarity">
    <text evidence="10">Belongs to the ZNF593/BUD20 C2H2-type zinc-finger protein family.</text>
</comment>
<dbReference type="SUPFAM" id="SSF46589">
    <property type="entry name" value="tRNA-binding arm"/>
    <property type="match status" value="1"/>
</dbReference>
<dbReference type="InterPro" id="IPR003604">
    <property type="entry name" value="Matrin/U1-like-C_Znf_C2H2"/>
</dbReference>
<dbReference type="InterPro" id="IPR022755">
    <property type="entry name" value="Znf_C2H2_jaz"/>
</dbReference>
<dbReference type="EMBL" id="JACSDY010000003">
    <property type="protein sequence ID" value="KAF7431512.1"/>
    <property type="molecule type" value="Genomic_DNA"/>
</dbReference>
<dbReference type="GO" id="GO:0003676">
    <property type="term" value="F:nucleic acid binding"/>
    <property type="evidence" value="ECO:0007669"/>
    <property type="project" value="InterPro"/>
</dbReference>
<evidence type="ECO:0000256" key="7">
    <source>
        <dbReference type="ARBA" id="ARBA00022771"/>
    </source>
</evidence>
<dbReference type="InterPro" id="IPR013087">
    <property type="entry name" value="Znf_C2H2_type"/>
</dbReference>
<keyword evidence="7" id="KW-0863">Zinc-finger</keyword>
<keyword evidence="4" id="KW-0963">Cytoplasm</keyword>
<dbReference type="InterPro" id="IPR002314">
    <property type="entry name" value="aa-tRNA-synt_IIb"/>
</dbReference>
<dbReference type="FunFam" id="3.30.160.60:FF:000299">
    <property type="entry name" value="Zinc finger protein 593"/>
    <property type="match status" value="1"/>
</dbReference>
<dbReference type="SUPFAM" id="SSF57667">
    <property type="entry name" value="beta-beta-alpha zinc fingers"/>
    <property type="match status" value="1"/>
</dbReference>
<gene>
    <name evidence="17" type="ORF">H0235_004436</name>
</gene>
<dbReference type="SUPFAM" id="SSF55681">
    <property type="entry name" value="Class II aaRS and biotin synthetases"/>
    <property type="match status" value="1"/>
</dbReference>
<feature type="region of interest" description="Disordered" evidence="15">
    <location>
        <begin position="1"/>
        <end position="41"/>
    </location>
</feature>
<accession>A0A834P7H8</accession>
<evidence type="ECO:0000313" key="17">
    <source>
        <dbReference type="EMBL" id="KAF7431512.1"/>
    </source>
</evidence>
<keyword evidence="18" id="KW-1185">Reference proteome</keyword>
<dbReference type="InterPro" id="IPR010978">
    <property type="entry name" value="tRNA-bd_arm"/>
</dbReference>